<dbReference type="Pfam" id="PF07248">
    <property type="entry name" value="DUF1431"/>
    <property type="match status" value="1"/>
</dbReference>
<dbReference type="OrthoDB" id="7812215at2759"/>
<organism evidence="1">
    <name type="scientific">Drosophila simulans</name>
    <name type="common">Fruit fly</name>
    <dbReference type="NCBI Taxonomy" id="7240"/>
    <lineage>
        <taxon>Eukaryota</taxon>
        <taxon>Metazoa</taxon>
        <taxon>Ecdysozoa</taxon>
        <taxon>Arthropoda</taxon>
        <taxon>Hexapoda</taxon>
        <taxon>Insecta</taxon>
        <taxon>Pterygota</taxon>
        <taxon>Neoptera</taxon>
        <taxon>Endopterygota</taxon>
        <taxon>Diptera</taxon>
        <taxon>Brachycera</taxon>
        <taxon>Muscomorpha</taxon>
        <taxon>Ephydroidea</taxon>
        <taxon>Drosophilidae</taxon>
        <taxon>Drosophila</taxon>
        <taxon>Sophophora</taxon>
    </lineage>
</organism>
<reference evidence="1" key="1">
    <citation type="journal article" date="2013" name="Genome Res.">
        <title>A second-generation assembly of the Drosophila simulans genome provides new insights into patterns of lineage-specific divergence.</title>
        <authorList>
            <person name="Hu T.T."/>
            <person name="Eisen M.B."/>
            <person name="Thornton K.R."/>
            <person name="Andolfatto P."/>
        </authorList>
    </citation>
    <scope>NUCLEOTIDE SEQUENCE [LARGE SCALE GENOMIC DNA]</scope>
    <source>
        <strain evidence="1">W501</strain>
    </source>
</reference>
<dbReference type="AlphaFoldDB" id="A0A0J9R859"/>
<dbReference type="PANTHER" id="PTHR20977:SF0">
    <property type="entry name" value="AT13385P-RELATED"/>
    <property type="match status" value="1"/>
</dbReference>
<dbReference type="EMBL" id="CM002911">
    <property type="protein sequence ID" value="KMY92246.1"/>
    <property type="molecule type" value="Genomic_DNA"/>
</dbReference>
<name>A0A0J9R859_DROSI</name>
<reference evidence="1" key="2">
    <citation type="submission" date="2014-06" db="EMBL/GenBank/DDBJ databases">
        <authorList>
            <person name="Hu T."/>
            <person name="Eisen M.B."/>
            <person name="Thornton K.R."/>
            <person name="Andolfatto P."/>
        </authorList>
    </citation>
    <scope>NUCLEOTIDE SEQUENCE</scope>
    <source>
        <strain evidence="1">W501</strain>
    </source>
</reference>
<reference evidence="1" key="3">
    <citation type="submission" date="2015-04" db="EMBL/GenBank/DDBJ databases">
        <authorList>
            <consortium name="FlyBase"/>
        </authorList>
    </citation>
    <scope>NUCLEOTIDE SEQUENCE</scope>
    <source>
        <strain evidence="1">W501</strain>
    </source>
</reference>
<dbReference type="SMART" id="SM00689">
    <property type="entry name" value="DM6"/>
    <property type="match status" value="1"/>
</dbReference>
<dbReference type="Bgee" id="FBgn0186948">
    <property type="expression patterns" value="Expressed in male reproductive system and 2 other cell types or tissues"/>
</dbReference>
<accession>A0A0J9R859</accession>
<dbReference type="PANTHER" id="PTHR20977">
    <property type="entry name" value="AT13385P-RELATED"/>
    <property type="match status" value="1"/>
</dbReference>
<evidence type="ECO:0000313" key="1">
    <source>
        <dbReference type="EMBL" id="KMY92246.1"/>
    </source>
</evidence>
<dbReference type="KEGG" id="dsi:Dsimw501_GD15280"/>
<proteinExistence type="predicted"/>
<gene>
    <name evidence="1" type="primary">Dsim\GD15280</name>
    <name evidence="1" type="ORF">Dsimw501_GD15280</name>
</gene>
<dbReference type="Proteomes" id="UP000035880">
    <property type="component" value="Chromosome 2R"/>
</dbReference>
<sequence length="285" mass="33262">MQSALWIFCRQGFRSFATKTQGFRSFASKVTYHADPPCQPVDPLCHHVPSGGCVQARETINLKLPHEKLLQQERDQKKERKCCVLRSAAKNPCVGIRRPKAPKPEEKPFRSMWEPPCRANEQPFCKEMLPRFDAIYYHPSNKCRCYQRTWVECSPVKQRLKKVCCLDAIEPPEILYRIRPPCPGTCPINYTARRLLCEDAEWKRDPTRKCPKFFHPCCKLARCNPRCSRGRKPTLCTKLRAPYPCYSEKVRGRRPLRKRECLCLETIPKCIALAERLRRDGLNLK</sequence>
<protein>
    <submittedName>
        <fullName evidence="1">Uncharacterized protein</fullName>
    </submittedName>
</protein>
<dbReference type="InterPro" id="IPR006611">
    <property type="entry name" value="DUF1431_DROsp"/>
</dbReference>